<dbReference type="EMBL" id="BEHY01000009">
    <property type="protein sequence ID" value="GBD08422.1"/>
    <property type="molecule type" value="Genomic_DNA"/>
</dbReference>
<protein>
    <submittedName>
        <fullName evidence="1">Uncharacterized protein</fullName>
    </submittedName>
</protein>
<evidence type="ECO:0000313" key="1">
    <source>
        <dbReference type="EMBL" id="GBD08422.1"/>
    </source>
</evidence>
<accession>A0A2H5Y4U6</accession>
<sequence length="280" mass="31239">MIRSLRIRDGSRFLAAAHAGLYLDERAARVDRFHPIEAATISMFFPDLAPVLTLSDPSGSYFLQLSHRRRGDEGRLLFMAPAPMTLDPEATGGWEIVLPAVVEWAAAHGIRRLVAEVALDERRPALLQRLGFERTRRYTVWAGSAGVVEQAFRALAGRRPLAGASPWALYRGARGAWVEEIRSISEDPLPGLAQTLADLGARWRHPVYVQVRRETPGVAEALRALGFHPAFTLWRMVRWIAVPLRWPSAEELETRVSASLAFYFRHMSPSPMRQPAASSG</sequence>
<dbReference type="Proteomes" id="UP000236642">
    <property type="component" value="Unassembled WGS sequence"/>
</dbReference>
<comment type="caution">
    <text evidence="1">The sequence shown here is derived from an EMBL/GenBank/DDBJ whole genome shotgun (WGS) entry which is preliminary data.</text>
</comment>
<dbReference type="AlphaFoldDB" id="A0A2H5Y4U6"/>
<proteinExistence type="predicted"/>
<name>A0A2H5Y4U6_9CHLR</name>
<organism evidence="1 2">
    <name type="scientific">Candidatus Thermoflexus japonica</name>
    <dbReference type="NCBI Taxonomy" id="2035417"/>
    <lineage>
        <taxon>Bacteria</taxon>
        <taxon>Bacillati</taxon>
        <taxon>Chloroflexota</taxon>
        <taxon>Thermoflexia</taxon>
        <taxon>Thermoflexales</taxon>
        <taxon>Thermoflexaceae</taxon>
        <taxon>Thermoflexus</taxon>
    </lineage>
</organism>
<dbReference type="InterPro" id="IPR016181">
    <property type="entry name" value="Acyl_CoA_acyltransferase"/>
</dbReference>
<gene>
    <name evidence="1" type="ORF">HRbin22_00662</name>
</gene>
<dbReference type="SUPFAM" id="SSF55729">
    <property type="entry name" value="Acyl-CoA N-acyltransferases (Nat)"/>
    <property type="match status" value="1"/>
</dbReference>
<reference evidence="2" key="1">
    <citation type="submission" date="2017-09" db="EMBL/GenBank/DDBJ databases">
        <title>Metaegenomics of thermophilic ammonia-oxidizing enrichment culture.</title>
        <authorList>
            <person name="Kato S."/>
            <person name="Suzuki K."/>
        </authorList>
    </citation>
    <scope>NUCLEOTIDE SEQUENCE [LARGE SCALE GENOMIC DNA]</scope>
</reference>
<evidence type="ECO:0000313" key="2">
    <source>
        <dbReference type="Proteomes" id="UP000236642"/>
    </source>
</evidence>